<dbReference type="Gene3D" id="3.60.120.10">
    <property type="entry name" value="Anthranilate synthase"/>
    <property type="match status" value="1"/>
</dbReference>
<dbReference type="PANTHER" id="PTHR42839:SF2">
    <property type="entry name" value="ISOCHORISMATE SYNTHASE ENTC"/>
    <property type="match status" value="1"/>
</dbReference>
<proteinExistence type="inferred from homology"/>
<dbReference type="RefSeq" id="WP_344901083.1">
    <property type="nucleotide sequence ID" value="NZ_BAAAYO010000001.1"/>
</dbReference>
<dbReference type="InterPro" id="IPR005801">
    <property type="entry name" value="ADC_synthase"/>
</dbReference>
<reference evidence="7 8" key="1">
    <citation type="submission" date="2024-09" db="EMBL/GenBank/DDBJ databases">
        <authorList>
            <person name="Sun Q."/>
            <person name="Mori K."/>
        </authorList>
    </citation>
    <scope>NUCLEOTIDE SEQUENCE [LARGE SCALE GENOMIC DNA]</scope>
    <source>
        <strain evidence="7 8">JCM 12520</strain>
    </source>
</reference>
<gene>
    <name evidence="7" type="primary">dhbC</name>
    <name evidence="7" type="ORF">ACFFNY_18440</name>
</gene>
<evidence type="ECO:0000259" key="6">
    <source>
        <dbReference type="Pfam" id="PF00425"/>
    </source>
</evidence>
<accession>A0ABV5VZ48</accession>
<evidence type="ECO:0000256" key="1">
    <source>
        <dbReference type="ARBA" id="ARBA00000799"/>
    </source>
</evidence>
<keyword evidence="4" id="KW-0413">Isomerase</keyword>
<comment type="caution">
    <text evidence="7">The sequence shown here is derived from an EMBL/GenBank/DDBJ whole genome shotgun (WGS) entry which is preliminary data.</text>
</comment>
<name>A0ABV5VZ48_9BACL</name>
<dbReference type="EC" id="5.4.4.2" evidence="3"/>
<comment type="similarity">
    <text evidence="2">Belongs to the isochorismate synthase family.</text>
</comment>
<evidence type="ECO:0000313" key="7">
    <source>
        <dbReference type="EMBL" id="MFB9753550.1"/>
    </source>
</evidence>
<feature type="domain" description="Chorismate-utilising enzyme C-terminal" evidence="6">
    <location>
        <begin position="127"/>
        <end position="399"/>
    </location>
</feature>
<dbReference type="InterPro" id="IPR015890">
    <property type="entry name" value="Chorismate_C"/>
</dbReference>
<organism evidence="7 8">
    <name type="scientific">Paenibacillus hodogayensis</name>
    <dbReference type="NCBI Taxonomy" id="279208"/>
    <lineage>
        <taxon>Bacteria</taxon>
        <taxon>Bacillati</taxon>
        <taxon>Bacillota</taxon>
        <taxon>Bacilli</taxon>
        <taxon>Bacillales</taxon>
        <taxon>Paenibacillaceae</taxon>
        <taxon>Paenibacillus</taxon>
    </lineage>
</organism>
<evidence type="ECO:0000256" key="4">
    <source>
        <dbReference type="ARBA" id="ARBA00023235"/>
    </source>
</evidence>
<evidence type="ECO:0000313" key="8">
    <source>
        <dbReference type="Proteomes" id="UP001589619"/>
    </source>
</evidence>
<dbReference type="Pfam" id="PF00425">
    <property type="entry name" value="Chorismate_bind"/>
    <property type="match status" value="1"/>
</dbReference>
<sequence>MIEQAVATEELAIRLLDDYRAGSPFFLSTSRYTLLAEGAIAAVPEESGPGALERLPGRVTALLSAIRPPGYGMPVVVGAIPFDHTAPAQLVVPASLRRAGPLGTGLADQAGQPPAAAYTVLPVPEPELYERGVERGLERLRSGELDKIVLSRSLHLTSPTSVNIGQLLRRLAGNNASGYTFAVHLPDRETEQGQARADRLNRLAGSRTLIGASPELLVSRVGLQVTANPLAGSAPRSEDPAEDRRRAAALLESPKDLHEHAVVVDAVAAALRPYCRQLDVPAKPSLTRTAAMWHLSSEIRGELADAATSSLALAIALHPTPAVCGAPTDRAREAIREIEPFDRGYYTGMVGWCDAAGDGEWIVTIRCAEVADRSLRLFAGAGVVAESSAAAELAETSAKFRTMLSAMGFAGE</sequence>
<evidence type="ECO:0000256" key="5">
    <source>
        <dbReference type="ARBA" id="ARBA00041564"/>
    </source>
</evidence>
<dbReference type="InterPro" id="IPR004561">
    <property type="entry name" value="IsoChor_synthase"/>
</dbReference>
<dbReference type="NCBIfam" id="NF005380">
    <property type="entry name" value="PRK06923.1"/>
    <property type="match status" value="1"/>
</dbReference>
<keyword evidence="8" id="KW-1185">Reference proteome</keyword>
<dbReference type="PANTHER" id="PTHR42839">
    <property type="entry name" value="ISOCHORISMATE SYNTHASE ENTC"/>
    <property type="match status" value="1"/>
</dbReference>
<evidence type="ECO:0000256" key="3">
    <source>
        <dbReference type="ARBA" id="ARBA00012824"/>
    </source>
</evidence>
<dbReference type="NCBIfam" id="TIGR00543">
    <property type="entry name" value="isochor_syn"/>
    <property type="match status" value="1"/>
</dbReference>
<dbReference type="EMBL" id="JBHMAG010000012">
    <property type="protein sequence ID" value="MFB9753550.1"/>
    <property type="molecule type" value="Genomic_DNA"/>
</dbReference>
<dbReference type="Proteomes" id="UP001589619">
    <property type="component" value="Unassembled WGS sequence"/>
</dbReference>
<comment type="catalytic activity">
    <reaction evidence="1">
        <text>chorismate = isochorismate</text>
        <dbReference type="Rhea" id="RHEA:18985"/>
        <dbReference type="ChEBI" id="CHEBI:29748"/>
        <dbReference type="ChEBI" id="CHEBI:29780"/>
        <dbReference type="EC" id="5.4.4.2"/>
    </reaction>
</comment>
<dbReference type="SUPFAM" id="SSF56322">
    <property type="entry name" value="ADC synthase"/>
    <property type="match status" value="1"/>
</dbReference>
<protein>
    <recommendedName>
        <fullName evidence="3">isochorismate synthase</fullName>
        <ecNumber evidence="3">5.4.4.2</ecNumber>
    </recommendedName>
    <alternativeName>
        <fullName evidence="5">Isochorismate mutase</fullName>
    </alternativeName>
</protein>
<evidence type="ECO:0000256" key="2">
    <source>
        <dbReference type="ARBA" id="ARBA00005297"/>
    </source>
</evidence>